<dbReference type="SUPFAM" id="SSF89447">
    <property type="entry name" value="AbrB/MazE/MraZ-like"/>
    <property type="match status" value="1"/>
</dbReference>
<proteinExistence type="predicted"/>
<name>A0A940S2G0_9RHOB</name>
<sequence length="72" mass="7877">MPFIKKWGTALVVRIPGALVRSLGLREDDQVALRAEGDSIAVSRKELPMEDGFPEAFRNARGLVGPDIDLKS</sequence>
<dbReference type="InterPro" id="IPR007159">
    <property type="entry name" value="SpoVT-AbrB_dom"/>
</dbReference>
<dbReference type="GO" id="GO:0003677">
    <property type="term" value="F:DNA binding"/>
    <property type="evidence" value="ECO:0007669"/>
    <property type="project" value="UniProtKB-KW"/>
</dbReference>
<keyword evidence="3" id="KW-1185">Reference proteome</keyword>
<dbReference type="Gene3D" id="2.10.260.10">
    <property type="match status" value="1"/>
</dbReference>
<dbReference type="Proteomes" id="UP000675940">
    <property type="component" value="Unassembled WGS sequence"/>
</dbReference>
<dbReference type="AlphaFoldDB" id="A0A940S2G0"/>
<reference evidence="2" key="1">
    <citation type="submission" date="2021-03" db="EMBL/GenBank/DDBJ databases">
        <title>Sagittula salina sp. nov. strain M10.9X isolated from the marine waste.</title>
        <authorList>
            <person name="Satari L."/>
            <person name="Molina-Menor E."/>
            <person name="Vidal-Verdu A."/>
            <person name="Pascual J."/>
            <person name="Pereto J."/>
            <person name="Porcar M."/>
        </authorList>
    </citation>
    <scope>NUCLEOTIDE SEQUENCE</scope>
    <source>
        <strain evidence="2">M10.9X</strain>
    </source>
</reference>
<evidence type="ECO:0000259" key="1">
    <source>
        <dbReference type="SMART" id="SM00966"/>
    </source>
</evidence>
<dbReference type="InterPro" id="IPR037914">
    <property type="entry name" value="SpoVT-AbrB_sf"/>
</dbReference>
<dbReference type="SMART" id="SM00966">
    <property type="entry name" value="SpoVT_AbrB"/>
    <property type="match status" value="1"/>
</dbReference>
<comment type="caution">
    <text evidence="2">The sequence shown here is derived from an EMBL/GenBank/DDBJ whole genome shotgun (WGS) entry which is preliminary data.</text>
</comment>
<organism evidence="2 3">
    <name type="scientific">Sagittula salina</name>
    <dbReference type="NCBI Taxonomy" id="2820268"/>
    <lineage>
        <taxon>Bacteria</taxon>
        <taxon>Pseudomonadati</taxon>
        <taxon>Pseudomonadota</taxon>
        <taxon>Alphaproteobacteria</taxon>
        <taxon>Rhodobacterales</taxon>
        <taxon>Roseobacteraceae</taxon>
        <taxon>Sagittula</taxon>
    </lineage>
</organism>
<protein>
    <submittedName>
        <fullName evidence="2">AbrB/MazE/SpoVT family DNA-binding domain-containing protein</fullName>
    </submittedName>
</protein>
<dbReference type="Pfam" id="PF04014">
    <property type="entry name" value="MazE_antitoxin"/>
    <property type="match status" value="1"/>
</dbReference>
<gene>
    <name evidence="2" type="ORF">J5474_16345</name>
</gene>
<keyword evidence="2" id="KW-0238">DNA-binding</keyword>
<accession>A0A940S2G0</accession>
<dbReference type="RefSeq" id="WP_209362008.1">
    <property type="nucleotide sequence ID" value="NZ_JAGISH010000009.1"/>
</dbReference>
<evidence type="ECO:0000313" key="3">
    <source>
        <dbReference type="Proteomes" id="UP000675940"/>
    </source>
</evidence>
<evidence type="ECO:0000313" key="2">
    <source>
        <dbReference type="EMBL" id="MBP0484052.1"/>
    </source>
</evidence>
<dbReference type="EMBL" id="JAGISH010000009">
    <property type="protein sequence ID" value="MBP0484052.1"/>
    <property type="molecule type" value="Genomic_DNA"/>
</dbReference>
<feature type="domain" description="SpoVT-AbrB" evidence="1">
    <location>
        <begin position="5"/>
        <end position="48"/>
    </location>
</feature>